<feature type="region of interest" description="Disordered" evidence="1">
    <location>
        <begin position="1"/>
        <end position="81"/>
    </location>
</feature>
<sequence length="719" mass="77523">MATVNGTVGNTSKPVARLPSKPVVPVLPLNFPQRPANKKPSGPPASSSPKKGENGVRPAGKEKAGPQTLNSNQAPINGSSTELGIISKNNIDNTASSTRRAQAEAVIKTETNGLVSTLDGEKASPTVSTVVPDRRIVSPAHRRPPGFANPAPEIMATSGALPDGPVPAPHPVTINRPAAFHQPHLSNGSLILGPFHDSNASSPAPRSGGGVFHFPPGLLPYPPPALDAYGRPLLVSPAVDGFAPTVGNHHTPPTPHSFHGSQTSTQAEELGFNPYSVANGHAGPNGSASRQGPMPPPGMNPPMIGTAHHVPGSGPGYQGLRDQEEALAFLRHGISDNTFNDCVLEVRFSDSPEFQDHPGYRQLHSVLRTHGHRYIFSRSPMLAATMKTQGTMPGGVIFLEANDEYMRSDVFWYALRTLYGWSLADSILPHELALRDVRDDLKTALSYIATARYLQLPWVQSVAVHRASRLLFWNTIEVAVKFVSQVVAVSPRTDGFGVSELLDQVLTFIVHNFPADFILDLSAGDYGLPRLPPSSTTPSNQDNPTVANGTSVGLHSRQPSKTQAQMPRNPHVSSHVRLSQIKFGDISPSKNGRSARGPTPNDTILSRILLNLPFELLKQILEHPHLAKLSGELNPTARQSIITDIIGERESRRLRVLEKADSQLRFYQERVENATGPSVVGSMDDFWVNNMGFKEEVFPGDLPYLVHTWSQPIPSSVSS</sequence>
<proteinExistence type="predicted"/>
<organism evidence="2 3">
    <name type="scientific">Parathielavia appendiculata</name>
    <dbReference type="NCBI Taxonomy" id="2587402"/>
    <lineage>
        <taxon>Eukaryota</taxon>
        <taxon>Fungi</taxon>
        <taxon>Dikarya</taxon>
        <taxon>Ascomycota</taxon>
        <taxon>Pezizomycotina</taxon>
        <taxon>Sordariomycetes</taxon>
        <taxon>Sordariomycetidae</taxon>
        <taxon>Sordariales</taxon>
        <taxon>Chaetomiaceae</taxon>
        <taxon>Parathielavia</taxon>
    </lineage>
</organism>
<dbReference type="RefSeq" id="XP_062650576.1">
    <property type="nucleotide sequence ID" value="XM_062794384.1"/>
</dbReference>
<feature type="compositionally biased region" description="Low complexity" evidence="1">
    <location>
        <begin position="18"/>
        <end position="29"/>
    </location>
</feature>
<feature type="compositionally biased region" description="Low complexity" evidence="1">
    <location>
        <begin position="38"/>
        <end position="49"/>
    </location>
</feature>
<gene>
    <name evidence="2" type="ORF">N657DRAFT_653222</name>
</gene>
<evidence type="ECO:0000313" key="3">
    <source>
        <dbReference type="Proteomes" id="UP001302602"/>
    </source>
</evidence>
<dbReference type="GeneID" id="87831153"/>
<feature type="compositionally biased region" description="Polar residues" evidence="1">
    <location>
        <begin position="1"/>
        <end position="13"/>
    </location>
</feature>
<feature type="compositionally biased region" description="Polar residues" evidence="1">
    <location>
        <begin position="540"/>
        <end position="566"/>
    </location>
</feature>
<dbReference type="EMBL" id="MU853224">
    <property type="protein sequence ID" value="KAK4126805.1"/>
    <property type="molecule type" value="Genomic_DNA"/>
</dbReference>
<feature type="compositionally biased region" description="Polar residues" evidence="1">
    <location>
        <begin position="67"/>
        <end position="81"/>
    </location>
</feature>
<protein>
    <submittedName>
        <fullName evidence="2">Uncharacterized protein</fullName>
    </submittedName>
</protein>
<feature type="region of interest" description="Disordered" evidence="1">
    <location>
        <begin position="530"/>
        <end position="575"/>
    </location>
</feature>
<accession>A0AAN6U6B4</accession>
<evidence type="ECO:0000313" key="2">
    <source>
        <dbReference type="EMBL" id="KAK4126805.1"/>
    </source>
</evidence>
<evidence type="ECO:0000256" key="1">
    <source>
        <dbReference type="SAM" id="MobiDB-lite"/>
    </source>
</evidence>
<reference evidence="2" key="2">
    <citation type="submission" date="2023-05" db="EMBL/GenBank/DDBJ databases">
        <authorList>
            <consortium name="Lawrence Berkeley National Laboratory"/>
            <person name="Steindorff A."/>
            <person name="Hensen N."/>
            <person name="Bonometti L."/>
            <person name="Westerberg I."/>
            <person name="Brannstrom I.O."/>
            <person name="Guillou S."/>
            <person name="Cros-Aarteil S."/>
            <person name="Calhoun S."/>
            <person name="Haridas S."/>
            <person name="Kuo A."/>
            <person name="Mondo S."/>
            <person name="Pangilinan J."/>
            <person name="Riley R."/>
            <person name="Labutti K."/>
            <person name="Andreopoulos B."/>
            <person name="Lipzen A."/>
            <person name="Chen C."/>
            <person name="Yanf M."/>
            <person name="Daum C."/>
            <person name="Ng V."/>
            <person name="Clum A."/>
            <person name="Ohm R."/>
            <person name="Martin F."/>
            <person name="Silar P."/>
            <person name="Natvig D."/>
            <person name="Lalanne C."/>
            <person name="Gautier V."/>
            <person name="Ament-Velasquez S.L."/>
            <person name="Kruys A."/>
            <person name="Hutchinson M.I."/>
            <person name="Powell A.J."/>
            <person name="Barry K."/>
            <person name="Miller A.N."/>
            <person name="Grigoriev I.V."/>
            <person name="Debuchy R."/>
            <person name="Gladieux P."/>
            <person name="Thoren M.H."/>
            <person name="Johannesson H."/>
        </authorList>
    </citation>
    <scope>NUCLEOTIDE SEQUENCE</scope>
    <source>
        <strain evidence="2">CBS 731.68</strain>
    </source>
</reference>
<keyword evidence="3" id="KW-1185">Reference proteome</keyword>
<dbReference type="AlphaFoldDB" id="A0AAN6U6B4"/>
<reference evidence="2" key="1">
    <citation type="journal article" date="2023" name="Mol. Phylogenet. Evol.">
        <title>Genome-scale phylogeny and comparative genomics of the fungal order Sordariales.</title>
        <authorList>
            <person name="Hensen N."/>
            <person name="Bonometti L."/>
            <person name="Westerberg I."/>
            <person name="Brannstrom I.O."/>
            <person name="Guillou S."/>
            <person name="Cros-Aarteil S."/>
            <person name="Calhoun S."/>
            <person name="Haridas S."/>
            <person name="Kuo A."/>
            <person name="Mondo S."/>
            <person name="Pangilinan J."/>
            <person name="Riley R."/>
            <person name="LaButti K."/>
            <person name="Andreopoulos B."/>
            <person name="Lipzen A."/>
            <person name="Chen C."/>
            <person name="Yan M."/>
            <person name="Daum C."/>
            <person name="Ng V."/>
            <person name="Clum A."/>
            <person name="Steindorff A."/>
            <person name="Ohm R.A."/>
            <person name="Martin F."/>
            <person name="Silar P."/>
            <person name="Natvig D.O."/>
            <person name="Lalanne C."/>
            <person name="Gautier V."/>
            <person name="Ament-Velasquez S.L."/>
            <person name="Kruys A."/>
            <person name="Hutchinson M.I."/>
            <person name="Powell A.J."/>
            <person name="Barry K."/>
            <person name="Miller A.N."/>
            <person name="Grigoriev I.V."/>
            <person name="Debuchy R."/>
            <person name="Gladieux P."/>
            <person name="Hiltunen Thoren M."/>
            <person name="Johannesson H."/>
        </authorList>
    </citation>
    <scope>NUCLEOTIDE SEQUENCE</scope>
    <source>
        <strain evidence="2">CBS 731.68</strain>
    </source>
</reference>
<dbReference type="Proteomes" id="UP001302602">
    <property type="component" value="Unassembled WGS sequence"/>
</dbReference>
<feature type="compositionally biased region" description="Basic and acidic residues" evidence="1">
    <location>
        <begin position="50"/>
        <end position="64"/>
    </location>
</feature>
<feature type="region of interest" description="Disordered" evidence="1">
    <location>
        <begin position="274"/>
        <end position="301"/>
    </location>
</feature>
<comment type="caution">
    <text evidence="2">The sequence shown here is derived from an EMBL/GenBank/DDBJ whole genome shotgun (WGS) entry which is preliminary data.</text>
</comment>
<name>A0AAN6U6B4_9PEZI</name>